<dbReference type="eggNOG" id="COG0695">
    <property type="taxonomic scope" value="Bacteria"/>
</dbReference>
<dbReference type="AlphaFoldDB" id="K6DRE8"/>
<dbReference type="PANTHER" id="PTHR34386:SF1">
    <property type="entry name" value="GLUTAREDOXIN-LIKE PROTEIN NRDH"/>
    <property type="match status" value="1"/>
</dbReference>
<evidence type="ECO:0000259" key="1">
    <source>
        <dbReference type="Pfam" id="PF00462"/>
    </source>
</evidence>
<dbReference type="CDD" id="cd02976">
    <property type="entry name" value="NrdH"/>
    <property type="match status" value="1"/>
</dbReference>
<evidence type="ECO:0000313" key="2">
    <source>
        <dbReference type="EMBL" id="EKN70798.1"/>
    </source>
</evidence>
<dbReference type="InterPro" id="IPR051548">
    <property type="entry name" value="Grx-like_ET"/>
</dbReference>
<dbReference type="EMBL" id="AJLS01000035">
    <property type="protein sequence ID" value="EKN70798.1"/>
    <property type="molecule type" value="Genomic_DNA"/>
</dbReference>
<reference evidence="2 3" key="1">
    <citation type="journal article" date="2012" name="Front. Microbiol.">
        <title>Redundancy and modularity in membrane-associated dissimilatory nitrate reduction in Bacillus.</title>
        <authorList>
            <person name="Heylen K."/>
            <person name="Keltjens J."/>
        </authorList>
    </citation>
    <scope>NUCLEOTIDE SEQUENCE [LARGE SCALE GENOMIC DNA]</scope>
    <source>
        <strain evidence="3">LMG 21833T</strain>
    </source>
</reference>
<evidence type="ECO:0000313" key="3">
    <source>
        <dbReference type="Proteomes" id="UP000006316"/>
    </source>
</evidence>
<dbReference type="GO" id="GO:0009055">
    <property type="term" value="F:electron transfer activity"/>
    <property type="evidence" value="ECO:0007669"/>
    <property type="project" value="TreeGrafter"/>
</dbReference>
<dbReference type="PROSITE" id="PS51354">
    <property type="entry name" value="GLUTAREDOXIN_2"/>
    <property type="match status" value="1"/>
</dbReference>
<dbReference type="STRING" id="1117379.BABA_03004"/>
<dbReference type="PATRIC" id="fig|1117379.3.peg.612"/>
<dbReference type="PANTHER" id="PTHR34386">
    <property type="entry name" value="GLUTAREDOXIN"/>
    <property type="match status" value="1"/>
</dbReference>
<dbReference type="Proteomes" id="UP000006316">
    <property type="component" value="Unassembled WGS sequence"/>
</dbReference>
<organism evidence="2 3">
    <name type="scientific">Neobacillus bataviensis LMG 21833</name>
    <dbReference type="NCBI Taxonomy" id="1117379"/>
    <lineage>
        <taxon>Bacteria</taxon>
        <taxon>Bacillati</taxon>
        <taxon>Bacillota</taxon>
        <taxon>Bacilli</taxon>
        <taxon>Bacillales</taxon>
        <taxon>Bacillaceae</taxon>
        <taxon>Neobacillus</taxon>
    </lineage>
</organism>
<accession>K6DRE8</accession>
<gene>
    <name evidence="2" type="ORF">BABA_03004</name>
</gene>
<keyword evidence="3" id="KW-1185">Reference proteome</keyword>
<dbReference type="InterPro" id="IPR036249">
    <property type="entry name" value="Thioredoxin-like_sf"/>
</dbReference>
<dbReference type="GO" id="GO:0045454">
    <property type="term" value="P:cell redox homeostasis"/>
    <property type="evidence" value="ECO:0007669"/>
    <property type="project" value="TreeGrafter"/>
</dbReference>
<name>K6DRE8_9BACI</name>
<dbReference type="SUPFAM" id="SSF52833">
    <property type="entry name" value="Thioredoxin-like"/>
    <property type="match status" value="1"/>
</dbReference>
<feature type="domain" description="Glutaredoxin" evidence="1">
    <location>
        <begin position="58"/>
        <end position="114"/>
    </location>
</feature>
<dbReference type="InterPro" id="IPR002109">
    <property type="entry name" value="Glutaredoxin"/>
</dbReference>
<dbReference type="Gene3D" id="3.40.30.10">
    <property type="entry name" value="Glutaredoxin"/>
    <property type="match status" value="1"/>
</dbReference>
<sequence>MNLGNFSLLLGKAHIQTFLELLCRKGVYSSAFVSFEPLHRDFVEIYGFGEGLFMNKHVIVYTTNDCIECSMVKQVLTQEGIAFEIRDVSTNADYQKEVEKFGFMGVPVTVVGERTVKGFTNELKELIDFVKIRD</sequence>
<dbReference type="Pfam" id="PF00462">
    <property type="entry name" value="Glutaredoxin"/>
    <property type="match status" value="1"/>
</dbReference>
<proteinExistence type="predicted"/>
<comment type="caution">
    <text evidence="2">The sequence shown here is derived from an EMBL/GenBank/DDBJ whole genome shotgun (WGS) entry which is preliminary data.</text>
</comment>
<protein>
    <submittedName>
        <fullName evidence="2">MTA/SAH nucleosidase</fullName>
    </submittedName>
</protein>